<dbReference type="Proteomes" id="UP000226431">
    <property type="component" value="Unassembled WGS sequence"/>
</dbReference>
<evidence type="ECO:0000313" key="2">
    <source>
        <dbReference type="EMBL" id="PHH61811.1"/>
    </source>
</evidence>
<evidence type="ECO:0008006" key="4">
    <source>
        <dbReference type="Google" id="ProtNLM"/>
    </source>
</evidence>
<reference evidence="2 3" key="1">
    <citation type="submission" date="2017-06" db="EMBL/GenBank/DDBJ databases">
        <title>Ant-infecting Ophiocordyceps genomes reveal a high diversity of potential behavioral manipulation genes and a possible major role for enterotoxins.</title>
        <authorList>
            <person name="De Bekker C."/>
            <person name="Evans H.C."/>
            <person name="Brachmann A."/>
            <person name="Hughes D.P."/>
        </authorList>
    </citation>
    <scope>NUCLEOTIDE SEQUENCE [LARGE SCALE GENOMIC DNA]</scope>
    <source>
        <strain evidence="2 3">Map16</strain>
    </source>
</reference>
<comment type="caution">
    <text evidence="2">The sequence shown here is derived from an EMBL/GenBank/DDBJ whole genome shotgun (WGS) entry which is preliminary data.</text>
</comment>
<keyword evidence="3" id="KW-1185">Reference proteome</keyword>
<feature type="chain" id="PRO_5013242644" description="Membrane-associated protein" evidence="1">
    <location>
        <begin position="26"/>
        <end position="349"/>
    </location>
</feature>
<keyword evidence="1" id="KW-0732">Signal</keyword>
<proteinExistence type="predicted"/>
<gene>
    <name evidence="2" type="ORF">CDD80_1417</name>
</gene>
<name>A0A2C5Y4L1_9HYPO</name>
<accession>A0A2C5Y4L1</accession>
<dbReference type="EMBL" id="NJES01001578">
    <property type="protein sequence ID" value="PHH61811.1"/>
    <property type="molecule type" value="Genomic_DNA"/>
</dbReference>
<sequence>MMAPLITPVFIATVLLISLLPTALSYDKVLVKRSSGGTLVDYYTQPSHGYVSPSPYAAATPTSATAASSSVEAVTMTASLASTGSVVPQTSSALPGLSSLWSTRLRSETLSSSVMAEVSSVASSGSWPAASSSVFSPTSLRYSSPATSGFSSRVVWFYDECRLYRTVQRWLFCLVPVFWDGIGSVSDALVLIRDYRHLQRAARDGFWHFIDVDRAVRHLGSGTGAKGGRVDGGSYLVADPGEDQRMDDAMVRDDVGVERDNGDLRGLFVVGDGGGRQRVCHDDSGSRDGRDGFTDVDAVLLFAGRERQHLVGSRDGLDLGLSDYGIIVATTWVDCRLCFFFRHLHVHVS</sequence>
<evidence type="ECO:0000256" key="1">
    <source>
        <dbReference type="SAM" id="SignalP"/>
    </source>
</evidence>
<protein>
    <recommendedName>
        <fullName evidence="4">Membrane-associated protein</fullName>
    </recommendedName>
</protein>
<feature type="signal peptide" evidence="1">
    <location>
        <begin position="1"/>
        <end position="25"/>
    </location>
</feature>
<dbReference type="AlphaFoldDB" id="A0A2C5Y4L1"/>
<evidence type="ECO:0000313" key="3">
    <source>
        <dbReference type="Proteomes" id="UP000226431"/>
    </source>
</evidence>
<organism evidence="2 3">
    <name type="scientific">Ophiocordyceps camponoti-rufipedis</name>
    <dbReference type="NCBI Taxonomy" id="2004952"/>
    <lineage>
        <taxon>Eukaryota</taxon>
        <taxon>Fungi</taxon>
        <taxon>Dikarya</taxon>
        <taxon>Ascomycota</taxon>
        <taxon>Pezizomycotina</taxon>
        <taxon>Sordariomycetes</taxon>
        <taxon>Hypocreomycetidae</taxon>
        <taxon>Hypocreales</taxon>
        <taxon>Ophiocordycipitaceae</taxon>
        <taxon>Ophiocordyceps</taxon>
    </lineage>
</organism>